<dbReference type="Proteomes" id="UP000054047">
    <property type="component" value="Unassembled WGS sequence"/>
</dbReference>
<feature type="non-terminal residue" evidence="8">
    <location>
        <position position="1"/>
    </location>
</feature>
<dbReference type="PANTHER" id="PTHR10459">
    <property type="entry name" value="DNA LIGASE"/>
    <property type="match status" value="1"/>
</dbReference>
<dbReference type="InterPro" id="IPR050800">
    <property type="entry name" value="ARTD/PARP"/>
</dbReference>
<evidence type="ECO:0000313" key="8">
    <source>
        <dbReference type="EMBL" id="KIH52282.1"/>
    </source>
</evidence>
<dbReference type="GO" id="GO:0005730">
    <property type="term" value="C:nucleolus"/>
    <property type="evidence" value="ECO:0007669"/>
    <property type="project" value="TreeGrafter"/>
</dbReference>
<keyword evidence="4" id="KW-0520">NAD</keyword>
<dbReference type="SUPFAM" id="SSF142921">
    <property type="entry name" value="WGR domain-like"/>
    <property type="match status" value="1"/>
</dbReference>
<dbReference type="InterPro" id="IPR012982">
    <property type="entry name" value="PARP1-like_PADR1_Zn_ribbon"/>
</dbReference>
<sequence>ISIHFNCIASRKRSAAKDEVNEQANAAKKARNDTDDANKEALKASHILKEKKARRIEKRQLFHSKQADIMWKLREGFKQNVSKQEMVDLLFDNDQHIPAGDKNMLELLVDCAVFGSCTPCPKCGGQLIFNSSLRTYECDGQLSEYTKCTYKNENPERRKFVISKDYKENNYLKKLKVNLLPKRTYNEALAKETVVGLVLDILAQLSTKGWGSLRHSDKFKRFGSRGDATIEEEIVGKCLGVSKGLSRVIVKNGAVVDQECEYAEVAHVYRNKKGLLYSATLGYVDTQTNRNSYYKIQLLKHDSKQMLFLEKTGNAWKHKDNFTKQPGLMDLIETDFTEIEDVKTSDITPGSKTTLDPAIKDIILMIFDMEQLKKTMLGFQIDLDKMPLGKLSKKQIMNAYSVLTELQQ</sequence>
<evidence type="ECO:0000256" key="2">
    <source>
        <dbReference type="ARBA" id="ARBA00022676"/>
    </source>
</evidence>
<dbReference type="EC" id="2.4.2.30" evidence="1"/>
<dbReference type="InterPro" id="IPR049296">
    <property type="entry name" value="PARP1-like_PADR1_N"/>
</dbReference>
<dbReference type="Gene3D" id="2.20.25.630">
    <property type="match status" value="1"/>
</dbReference>
<dbReference type="GO" id="GO:1990404">
    <property type="term" value="F:NAD+-protein mono-ADP-ribosyltransferase activity"/>
    <property type="evidence" value="ECO:0007669"/>
    <property type="project" value="TreeGrafter"/>
</dbReference>
<dbReference type="EMBL" id="KN744050">
    <property type="protein sequence ID" value="KIH52282.1"/>
    <property type="molecule type" value="Genomic_DNA"/>
</dbReference>
<dbReference type="SUPFAM" id="SSF47587">
    <property type="entry name" value="Domain of poly(ADP-ribose) polymerase"/>
    <property type="match status" value="1"/>
</dbReference>
<reference evidence="8 9" key="1">
    <citation type="submission" date="2013-12" db="EMBL/GenBank/DDBJ databases">
        <title>Draft genome of the parsitic nematode Ancylostoma duodenale.</title>
        <authorList>
            <person name="Mitreva M."/>
        </authorList>
    </citation>
    <scope>NUCLEOTIDE SEQUENCE [LARGE SCALE GENOMIC DNA]</scope>
    <source>
        <strain evidence="8 9">Zhejiang</strain>
    </source>
</reference>
<dbReference type="SMART" id="SM01335">
    <property type="entry name" value="PADR1"/>
    <property type="match status" value="1"/>
</dbReference>
<evidence type="ECO:0000256" key="4">
    <source>
        <dbReference type="ARBA" id="ARBA00023027"/>
    </source>
</evidence>
<dbReference type="Pfam" id="PF02877">
    <property type="entry name" value="PARP_reg"/>
    <property type="match status" value="1"/>
</dbReference>
<evidence type="ECO:0000256" key="5">
    <source>
        <dbReference type="ARBA" id="ARBA00033987"/>
    </source>
</evidence>
<dbReference type="Pfam" id="PF21728">
    <property type="entry name" value="PADR1_N"/>
    <property type="match status" value="1"/>
</dbReference>
<dbReference type="InterPro" id="IPR038650">
    <property type="entry name" value="PADR1_C_dom_sf"/>
</dbReference>
<dbReference type="PROSITE" id="PS52007">
    <property type="entry name" value="PADR1"/>
    <property type="match status" value="1"/>
</dbReference>
<feature type="non-terminal residue" evidence="8">
    <location>
        <position position="408"/>
    </location>
</feature>
<evidence type="ECO:0000256" key="3">
    <source>
        <dbReference type="ARBA" id="ARBA00022679"/>
    </source>
</evidence>
<proteinExistence type="predicted"/>
<dbReference type="Gene3D" id="1.20.142.10">
    <property type="entry name" value="Poly(ADP-ribose) polymerase, regulatory domain"/>
    <property type="match status" value="1"/>
</dbReference>
<gene>
    <name evidence="8" type="ORF">ANCDUO_17617</name>
</gene>
<dbReference type="InterPro" id="IPR036616">
    <property type="entry name" value="Poly(ADP-ribose)pol_reg_dom_sf"/>
</dbReference>
<dbReference type="GO" id="GO:0003950">
    <property type="term" value="F:NAD+ poly-ADP-ribosyltransferase activity"/>
    <property type="evidence" value="ECO:0007669"/>
    <property type="project" value="UniProtKB-EC"/>
</dbReference>
<dbReference type="AlphaFoldDB" id="A0A0C2CR50"/>
<keyword evidence="9" id="KW-1185">Reference proteome</keyword>
<evidence type="ECO:0000256" key="6">
    <source>
        <dbReference type="SAM" id="MobiDB-lite"/>
    </source>
</evidence>
<dbReference type="PANTHER" id="PTHR10459:SF60">
    <property type="entry name" value="POLY [ADP-RIBOSE] POLYMERASE 2"/>
    <property type="match status" value="1"/>
</dbReference>
<organism evidence="8 9">
    <name type="scientific">Ancylostoma duodenale</name>
    <dbReference type="NCBI Taxonomy" id="51022"/>
    <lineage>
        <taxon>Eukaryota</taxon>
        <taxon>Metazoa</taxon>
        <taxon>Ecdysozoa</taxon>
        <taxon>Nematoda</taxon>
        <taxon>Chromadorea</taxon>
        <taxon>Rhabditida</taxon>
        <taxon>Rhabditina</taxon>
        <taxon>Rhabditomorpha</taxon>
        <taxon>Strongyloidea</taxon>
        <taxon>Ancylostomatidae</taxon>
        <taxon>Ancylostomatinae</taxon>
        <taxon>Ancylostoma</taxon>
    </lineage>
</organism>
<dbReference type="OrthoDB" id="5869283at2759"/>
<protein>
    <recommendedName>
        <fullName evidence="1">NAD(+) ADP-ribosyltransferase</fullName>
        <ecNumber evidence="1">2.4.2.30</ecNumber>
    </recommendedName>
</protein>
<dbReference type="GO" id="GO:0006302">
    <property type="term" value="P:double-strand break repair"/>
    <property type="evidence" value="ECO:0007669"/>
    <property type="project" value="TreeGrafter"/>
</dbReference>
<evidence type="ECO:0000313" key="9">
    <source>
        <dbReference type="Proteomes" id="UP000054047"/>
    </source>
</evidence>
<dbReference type="InterPro" id="IPR036930">
    <property type="entry name" value="WGR_dom_sf"/>
</dbReference>
<evidence type="ECO:0000256" key="1">
    <source>
        <dbReference type="ARBA" id="ARBA00012020"/>
    </source>
</evidence>
<evidence type="ECO:0000259" key="7">
    <source>
        <dbReference type="PROSITE" id="PS51060"/>
    </source>
</evidence>
<dbReference type="Gene3D" id="1.10.20.130">
    <property type="match status" value="1"/>
</dbReference>
<dbReference type="GO" id="GO:0003677">
    <property type="term" value="F:DNA binding"/>
    <property type="evidence" value="ECO:0007669"/>
    <property type="project" value="UniProtKB-KW"/>
</dbReference>
<dbReference type="PROSITE" id="PS51060">
    <property type="entry name" value="PARP_ALPHA_HD"/>
    <property type="match status" value="1"/>
</dbReference>
<keyword evidence="2" id="KW-0328">Glycosyltransferase</keyword>
<dbReference type="GO" id="GO:0008270">
    <property type="term" value="F:zinc ion binding"/>
    <property type="evidence" value="ECO:0007669"/>
    <property type="project" value="InterPro"/>
</dbReference>
<feature type="domain" description="PARP alpha-helical" evidence="7">
    <location>
        <begin position="352"/>
        <end position="408"/>
    </location>
</feature>
<keyword evidence="3" id="KW-0808">Transferase</keyword>
<dbReference type="GO" id="GO:0070212">
    <property type="term" value="P:protein poly-ADP-ribosylation"/>
    <property type="evidence" value="ECO:0007669"/>
    <property type="project" value="TreeGrafter"/>
</dbReference>
<dbReference type="Pfam" id="PF08063">
    <property type="entry name" value="Zn_ribbon_PADR1"/>
    <property type="match status" value="1"/>
</dbReference>
<name>A0A0C2CR50_9BILA</name>
<dbReference type="InterPro" id="IPR004102">
    <property type="entry name" value="Poly(ADP-ribose)pol_reg_dom"/>
</dbReference>
<accession>A0A0C2CR50</accession>
<comment type="catalytic activity">
    <reaction evidence="5">
        <text>NAD(+) + (ADP-D-ribosyl)n-acceptor = nicotinamide + (ADP-D-ribosyl)n+1-acceptor + H(+).</text>
        <dbReference type="EC" id="2.4.2.30"/>
    </reaction>
</comment>
<feature type="region of interest" description="Disordered" evidence="6">
    <location>
        <begin position="19"/>
        <end position="38"/>
    </location>
</feature>